<dbReference type="SUPFAM" id="SSF55486">
    <property type="entry name" value="Metalloproteases ('zincins'), catalytic domain"/>
    <property type="match status" value="1"/>
</dbReference>
<evidence type="ECO:0000256" key="8">
    <source>
        <dbReference type="SAM" id="MobiDB-lite"/>
    </source>
</evidence>
<evidence type="ECO:0000259" key="10">
    <source>
        <dbReference type="Pfam" id="PF01431"/>
    </source>
</evidence>
<feature type="region of interest" description="Disordered" evidence="8">
    <location>
        <begin position="1"/>
        <end position="30"/>
    </location>
</feature>
<keyword evidence="4" id="KW-0479">Metal-binding</keyword>
<dbReference type="CDD" id="cd08662">
    <property type="entry name" value="M13"/>
    <property type="match status" value="1"/>
</dbReference>
<keyword evidence="5" id="KW-0378">Hydrolase</keyword>
<comment type="similarity">
    <text evidence="2">Belongs to the peptidase M13 family.</text>
</comment>
<dbReference type="InterPro" id="IPR042089">
    <property type="entry name" value="Peptidase_M13_dom_2"/>
</dbReference>
<dbReference type="InterPro" id="IPR000718">
    <property type="entry name" value="Peptidase_M13"/>
</dbReference>
<proteinExistence type="inferred from homology"/>
<keyword evidence="9" id="KW-1133">Transmembrane helix</keyword>
<feature type="domain" description="Peptidase M13 C-terminal" evidence="10">
    <location>
        <begin position="573"/>
        <end position="772"/>
    </location>
</feature>
<organism evidence="12 13">
    <name type="scientific">Calycina marina</name>
    <dbReference type="NCBI Taxonomy" id="1763456"/>
    <lineage>
        <taxon>Eukaryota</taxon>
        <taxon>Fungi</taxon>
        <taxon>Dikarya</taxon>
        <taxon>Ascomycota</taxon>
        <taxon>Pezizomycotina</taxon>
        <taxon>Leotiomycetes</taxon>
        <taxon>Helotiales</taxon>
        <taxon>Pezizellaceae</taxon>
        <taxon>Calycina</taxon>
    </lineage>
</organism>
<feature type="domain" description="Peptidase M13 N-terminal" evidence="11">
    <location>
        <begin position="101"/>
        <end position="511"/>
    </location>
</feature>
<dbReference type="Pfam" id="PF05649">
    <property type="entry name" value="Peptidase_M13_N"/>
    <property type="match status" value="1"/>
</dbReference>
<dbReference type="InterPro" id="IPR008753">
    <property type="entry name" value="Peptidase_M13_N"/>
</dbReference>
<comment type="cofactor">
    <cofactor evidence="1">
        <name>Zn(2+)</name>
        <dbReference type="ChEBI" id="CHEBI:29105"/>
    </cofactor>
</comment>
<evidence type="ECO:0000256" key="1">
    <source>
        <dbReference type="ARBA" id="ARBA00001947"/>
    </source>
</evidence>
<evidence type="ECO:0000313" key="12">
    <source>
        <dbReference type="EMBL" id="KAG9244303.1"/>
    </source>
</evidence>
<evidence type="ECO:0000256" key="7">
    <source>
        <dbReference type="ARBA" id="ARBA00023049"/>
    </source>
</evidence>
<evidence type="ECO:0000256" key="9">
    <source>
        <dbReference type="SAM" id="Phobius"/>
    </source>
</evidence>
<sequence>MASPVAPVSSTEQTPLLGNDRSPEHDDVPQSRTRRVAQWFTAHAVAICIGLLIAAVIVILTVSSLARTSSDVAKICLTPACVHASSEILYNLSPNYKEIDPCSNFEEFTCGGWSNKHDLRSDQENAFTGTIMSESAHTLLRHILESPYPKTSKHSSFSPAQLQAAHLSADQENFSKLKAAYDACIDEGTIKSKGIKPLEVILHKVAHLYPAKRSGSQSEGLADMMVFLTDLGVTSFLSIGAEADSKDPDVVIVSLGAPYEIGLPAKEYYEDEGVVAKYEQMLVNIFENMQSADYKGANASSVAHNIVVLEKRLAAASPDASDLSDITLTYNPMTIKQASNLTPDIQLGSIISSLAPPNVKTDRLIVNSPEYMRHLSTILSVTPRDVLQSYFQWKVIQEYSEVVEAEELKPYSRFTNVLSGKDPDSTSERWKTCVNHLNSAYDPNSGLGWILSRFYVEEAFSAKAKEFGDQVVTDIKDRFTDKLKAIEWMDEDTTKLAIDKVHQIVQKIGYPMSSPDIMNPEALRSFLDPVNINASTFFENALSMRMFGVKQEWATLGKPVDHDAWSMSIPVVNAYYNPPGNEIVFPAGIMQFPVFDVDLPQYLSYGAFGSVAGHELSHAFDSTGRHYDQNGNLTDWWSDDTVKGFTKRADCFVEQYHNYTIPGPNGKPLHVNGRLTLGENIADAGGVSAAFAAWKKRQAESEVEDLPGLEFFSQDQLFFVNYASWWCGKSRKESAIKSVYSDPHAPKFARIMGTMANSKDFKESFDCPSKKPVCELW</sequence>
<dbReference type="OrthoDB" id="6475849at2759"/>
<dbReference type="Pfam" id="PF01431">
    <property type="entry name" value="Peptidase_M13"/>
    <property type="match status" value="1"/>
</dbReference>
<reference evidence="12" key="1">
    <citation type="journal article" date="2021" name="IMA Fungus">
        <title>Genomic characterization of three marine fungi, including Emericellopsis atlantica sp. nov. with signatures of a generalist lifestyle and marine biomass degradation.</title>
        <authorList>
            <person name="Hagestad O.C."/>
            <person name="Hou L."/>
            <person name="Andersen J.H."/>
            <person name="Hansen E.H."/>
            <person name="Altermark B."/>
            <person name="Li C."/>
            <person name="Kuhnert E."/>
            <person name="Cox R.J."/>
            <person name="Crous P.W."/>
            <person name="Spatafora J.W."/>
            <person name="Lail K."/>
            <person name="Amirebrahimi M."/>
            <person name="Lipzen A."/>
            <person name="Pangilinan J."/>
            <person name="Andreopoulos W."/>
            <person name="Hayes R.D."/>
            <person name="Ng V."/>
            <person name="Grigoriev I.V."/>
            <person name="Jackson S.A."/>
            <person name="Sutton T.D.S."/>
            <person name="Dobson A.D.W."/>
            <person name="Rama T."/>
        </authorList>
    </citation>
    <scope>NUCLEOTIDE SEQUENCE</scope>
    <source>
        <strain evidence="12">TRa3180A</strain>
    </source>
</reference>
<comment type="caution">
    <text evidence="12">The sequence shown here is derived from an EMBL/GenBank/DDBJ whole genome shotgun (WGS) entry which is preliminary data.</text>
</comment>
<dbReference type="PRINTS" id="PR00786">
    <property type="entry name" value="NEPRILYSIN"/>
</dbReference>
<feature type="transmembrane region" description="Helical" evidence="9">
    <location>
        <begin position="40"/>
        <end position="66"/>
    </location>
</feature>
<evidence type="ECO:0000256" key="3">
    <source>
        <dbReference type="ARBA" id="ARBA00022670"/>
    </source>
</evidence>
<evidence type="ECO:0000259" key="11">
    <source>
        <dbReference type="Pfam" id="PF05649"/>
    </source>
</evidence>
<dbReference type="InterPro" id="IPR024079">
    <property type="entry name" value="MetalloPept_cat_dom_sf"/>
</dbReference>
<protein>
    <submittedName>
        <fullName evidence="12">Peptidase family M13</fullName>
    </submittedName>
</protein>
<dbReference type="PANTHER" id="PTHR11733:SF167">
    <property type="entry name" value="FI17812P1-RELATED"/>
    <property type="match status" value="1"/>
</dbReference>
<keyword evidence="6" id="KW-0862">Zinc</keyword>
<keyword evidence="7" id="KW-0482">Metalloprotease</keyword>
<evidence type="ECO:0000256" key="5">
    <source>
        <dbReference type="ARBA" id="ARBA00022801"/>
    </source>
</evidence>
<dbReference type="GO" id="GO:0046872">
    <property type="term" value="F:metal ion binding"/>
    <property type="evidence" value="ECO:0007669"/>
    <property type="project" value="UniProtKB-KW"/>
</dbReference>
<evidence type="ECO:0000256" key="6">
    <source>
        <dbReference type="ARBA" id="ARBA00022833"/>
    </source>
</evidence>
<keyword evidence="13" id="KW-1185">Reference proteome</keyword>
<evidence type="ECO:0000256" key="4">
    <source>
        <dbReference type="ARBA" id="ARBA00022723"/>
    </source>
</evidence>
<dbReference type="AlphaFoldDB" id="A0A9P8CEN0"/>
<dbReference type="GO" id="GO:0016485">
    <property type="term" value="P:protein processing"/>
    <property type="evidence" value="ECO:0007669"/>
    <property type="project" value="TreeGrafter"/>
</dbReference>
<gene>
    <name evidence="12" type="ORF">BJ878DRAFT_506854</name>
</gene>
<dbReference type="GO" id="GO:0005886">
    <property type="term" value="C:plasma membrane"/>
    <property type="evidence" value="ECO:0007669"/>
    <property type="project" value="TreeGrafter"/>
</dbReference>
<keyword evidence="9" id="KW-0812">Transmembrane</keyword>
<name>A0A9P8CEN0_9HELO</name>
<dbReference type="Gene3D" id="1.10.1380.10">
    <property type="entry name" value="Neutral endopeptidase , domain2"/>
    <property type="match status" value="1"/>
</dbReference>
<keyword evidence="3" id="KW-0645">Protease</keyword>
<dbReference type="EMBL" id="MU253915">
    <property type="protein sequence ID" value="KAG9244303.1"/>
    <property type="molecule type" value="Genomic_DNA"/>
</dbReference>
<dbReference type="PROSITE" id="PS51885">
    <property type="entry name" value="NEPRILYSIN"/>
    <property type="match status" value="1"/>
</dbReference>
<evidence type="ECO:0000256" key="2">
    <source>
        <dbReference type="ARBA" id="ARBA00007357"/>
    </source>
</evidence>
<dbReference type="Proteomes" id="UP000887226">
    <property type="component" value="Unassembled WGS sequence"/>
</dbReference>
<dbReference type="Gene3D" id="3.40.390.10">
    <property type="entry name" value="Collagenase (Catalytic Domain)"/>
    <property type="match status" value="1"/>
</dbReference>
<dbReference type="InterPro" id="IPR018497">
    <property type="entry name" value="Peptidase_M13_C"/>
</dbReference>
<dbReference type="PANTHER" id="PTHR11733">
    <property type="entry name" value="ZINC METALLOPROTEASE FAMILY M13 NEPRILYSIN-RELATED"/>
    <property type="match status" value="1"/>
</dbReference>
<accession>A0A9P8CEN0</accession>
<evidence type="ECO:0000313" key="13">
    <source>
        <dbReference type="Proteomes" id="UP000887226"/>
    </source>
</evidence>
<keyword evidence="9" id="KW-0472">Membrane</keyword>
<dbReference type="GO" id="GO:0004222">
    <property type="term" value="F:metalloendopeptidase activity"/>
    <property type="evidence" value="ECO:0007669"/>
    <property type="project" value="InterPro"/>
</dbReference>